<comment type="cofactor">
    <cofactor evidence="1">
        <name>biotin</name>
        <dbReference type="ChEBI" id="CHEBI:57586"/>
    </cofactor>
</comment>
<dbReference type="InterPro" id="IPR005479">
    <property type="entry name" value="CPAse_ATP-bd"/>
</dbReference>
<evidence type="ECO:0008006" key="12">
    <source>
        <dbReference type="Google" id="ProtNLM"/>
    </source>
</evidence>
<dbReference type="SUPFAM" id="SSF51246">
    <property type="entry name" value="Rudiment single hybrid motif"/>
    <property type="match status" value="1"/>
</dbReference>
<dbReference type="InterPro" id="IPR011761">
    <property type="entry name" value="ATP-grasp"/>
</dbReference>
<evidence type="ECO:0000256" key="6">
    <source>
        <dbReference type="PROSITE-ProRule" id="PRU00409"/>
    </source>
</evidence>
<keyword evidence="11" id="KW-1185">Reference proteome</keyword>
<dbReference type="SUPFAM" id="SSF56059">
    <property type="entry name" value="Glutathione synthetase ATP-binding domain-like"/>
    <property type="match status" value="1"/>
</dbReference>
<evidence type="ECO:0000256" key="7">
    <source>
        <dbReference type="SAM" id="MobiDB-lite"/>
    </source>
</evidence>
<evidence type="ECO:0000313" key="11">
    <source>
        <dbReference type="Proteomes" id="UP000521872"/>
    </source>
</evidence>
<dbReference type="Pfam" id="PF02785">
    <property type="entry name" value="Biotin_carb_C"/>
    <property type="match status" value="1"/>
</dbReference>
<evidence type="ECO:0000256" key="4">
    <source>
        <dbReference type="ARBA" id="ARBA00022840"/>
    </source>
</evidence>
<evidence type="ECO:0000256" key="3">
    <source>
        <dbReference type="ARBA" id="ARBA00022741"/>
    </source>
</evidence>
<evidence type="ECO:0000259" key="9">
    <source>
        <dbReference type="PROSITE" id="PS50979"/>
    </source>
</evidence>
<organism evidence="10 11">
    <name type="scientific">Agrocybe pediades</name>
    <dbReference type="NCBI Taxonomy" id="84607"/>
    <lineage>
        <taxon>Eukaryota</taxon>
        <taxon>Fungi</taxon>
        <taxon>Dikarya</taxon>
        <taxon>Basidiomycota</taxon>
        <taxon>Agaricomycotina</taxon>
        <taxon>Agaricomycetes</taxon>
        <taxon>Agaricomycetidae</taxon>
        <taxon>Agaricales</taxon>
        <taxon>Agaricineae</taxon>
        <taxon>Strophariaceae</taxon>
        <taxon>Agrocybe</taxon>
    </lineage>
</organism>
<proteinExistence type="predicted"/>
<name>A0A8H4QTN2_9AGAR</name>
<dbReference type="InterPro" id="IPR011053">
    <property type="entry name" value="Single_hybrid_motif"/>
</dbReference>
<dbReference type="InterPro" id="IPR011764">
    <property type="entry name" value="Biotin_carboxylation_dom"/>
</dbReference>
<dbReference type="Pfam" id="PF02786">
    <property type="entry name" value="CPSase_L_D2"/>
    <property type="match status" value="1"/>
</dbReference>
<keyword evidence="3 6" id="KW-0547">Nucleotide-binding</keyword>
<dbReference type="SUPFAM" id="SSF51230">
    <property type="entry name" value="Single hybrid motif"/>
    <property type="match status" value="1"/>
</dbReference>
<dbReference type="InterPro" id="IPR016185">
    <property type="entry name" value="PreATP-grasp_dom_sf"/>
</dbReference>
<dbReference type="FunFam" id="3.30.1490.20:FF:000003">
    <property type="entry name" value="acetyl-CoA carboxylase isoform X1"/>
    <property type="match status" value="1"/>
</dbReference>
<dbReference type="PANTHER" id="PTHR45007">
    <property type="entry name" value="CARBOXYLASE, PUTATIVE (AFU_ORTHOLOGUE AFUA_5G07570)-RELATED"/>
    <property type="match status" value="1"/>
</dbReference>
<dbReference type="Gene3D" id="2.40.50.100">
    <property type="match status" value="1"/>
</dbReference>
<dbReference type="InterPro" id="IPR011054">
    <property type="entry name" value="Rudment_hybrid_motif"/>
</dbReference>
<dbReference type="PROSITE" id="PS50979">
    <property type="entry name" value="BC"/>
    <property type="match status" value="1"/>
</dbReference>
<feature type="domain" description="ATP-grasp" evidence="8">
    <location>
        <begin position="113"/>
        <end position="326"/>
    </location>
</feature>
<comment type="caution">
    <text evidence="10">The sequence shown here is derived from an EMBL/GenBank/DDBJ whole genome shotgun (WGS) entry which is preliminary data.</text>
</comment>
<evidence type="ECO:0000259" key="8">
    <source>
        <dbReference type="PROSITE" id="PS50975"/>
    </source>
</evidence>
<feature type="domain" description="Biotin carboxylation" evidence="9">
    <location>
        <begin position="1"/>
        <end position="480"/>
    </location>
</feature>
<reference evidence="10 11" key="1">
    <citation type="submission" date="2019-12" db="EMBL/GenBank/DDBJ databases">
        <authorList>
            <person name="Floudas D."/>
            <person name="Bentzer J."/>
            <person name="Ahren D."/>
            <person name="Johansson T."/>
            <person name="Persson P."/>
            <person name="Tunlid A."/>
        </authorList>
    </citation>
    <scope>NUCLEOTIDE SEQUENCE [LARGE SCALE GENOMIC DNA]</scope>
    <source>
        <strain evidence="10 11">CBS 102.39</strain>
    </source>
</reference>
<dbReference type="Pfam" id="PF00364">
    <property type="entry name" value="Biotin_lipoyl"/>
    <property type="match status" value="1"/>
</dbReference>
<dbReference type="EMBL" id="JAACJL010000031">
    <property type="protein sequence ID" value="KAF4616510.1"/>
    <property type="molecule type" value="Genomic_DNA"/>
</dbReference>
<dbReference type="AlphaFoldDB" id="A0A8H4QTN2"/>
<protein>
    <recommendedName>
        <fullName evidence="12">Pyruvate carboxylase</fullName>
    </recommendedName>
</protein>
<keyword evidence="2" id="KW-0436">Ligase</keyword>
<dbReference type="GO" id="GO:0016874">
    <property type="term" value="F:ligase activity"/>
    <property type="evidence" value="ECO:0007669"/>
    <property type="project" value="UniProtKB-KW"/>
</dbReference>
<dbReference type="PROSITE" id="PS50975">
    <property type="entry name" value="ATP_GRASP"/>
    <property type="match status" value="1"/>
</dbReference>
<evidence type="ECO:0000256" key="2">
    <source>
        <dbReference type="ARBA" id="ARBA00022598"/>
    </source>
</evidence>
<dbReference type="InterPro" id="IPR005481">
    <property type="entry name" value="BC-like_N"/>
</dbReference>
<dbReference type="InterPro" id="IPR005482">
    <property type="entry name" value="Biotin_COase_C"/>
</dbReference>
<dbReference type="GO" id="GO:0005524">
    <property type="term" value="F:ATP binding"/>
    <property type="evidence" value="ECO:0007669"/>
    <property type="project" value="UniProtKB-UniRule"/>
</dbReference>
<dbReference type="Pfam" id="PF00289">
    <property type="entry name" value="Biotin_carb_N"/>
    <property type="match status" value="1"/>
</dbReference>
<dbReference type="CDD" id="cd06850">
    <property type="entry name" value="biotinyl_domain"/>
    <property type="match status" value="1"/>
</dbReference>
<keyword evidence="4 6" id="KW-0067">ATP-binding</keyword>
<gene>
    <name evidence="10" type="ORF">D9613_008775</name>
</gene>
<feature type="region of interest" description="Disordered" evidence="7">
    <location>
        <begin position="490"/>
        <end position="521"/>
    </location>
</feature>
<dbReference type="GO" id="GO:0046872">
    <property type="term" value="F:metal ion binding"/>
    <property type="evidence" value="ECO:0007669"/>
    <property type="project" value="InterPro"/>
</dbReference>
<sequence>MPKVLVANRGEIAIRVLRAASELGWDTVALYTENDFSHDTFADQAIKLNTPADYLNVEAIVKAAVNAQCTHIHPGYGFLSESPALPLALDSSITYIGPSPSTLRIASDKMLSRDLADSLNIPIAPGRRVQSAHEAQDFARSIGYPVIIKALDGGGGRGIRIVNEEGSLEEAFKRCLGESPSKQLFVEKALTGPGWKHVEVQIIGDGTDVNHLWERECSVQRRFQKIVEIAPSHLSREDVRPLLDASLKMAKKLQYKGLGTFEFLVNVDTPRRQWVFLEINPRVQVEHTVTGKTFEAPLNQRSVDALSTIEEITGVDLVRAQILLFSPNNKVTLSDLSLLNPPPPPKGHAIQLRITAEDPEKGFQLSPGTLRGRDVNWPGGRGVRVDTWLTSAPIDGTEEPQWTIGTEFDSLLAKIITKGATFEEATEKAKRSLRELRLGGTNGTSKLKTNIAVLLGMLLHHDWRAAGGTIDTLWLERNLATVLQLGSNSTTKARRRPKGLDASVQSTYLPDPGSSPGSGKNNVLLQPGSLFHLTLSTPGQTASQSTKKHAITLTTIGQNAFPEALSGSFQSTFLDSKPIEFTLTQSTSASISSSGDFELADPNDPMHVGAPMTGKIVELHAALREAQAPSTDDGKRRTLVRKGEPVLVFSVMKMENVIVSPCDGYVRRVGAGVRAGVIIGEGTLICVLEERNTSRL</sequence>
<dbReference type="SMART" id="SM00878">
    <property type="entry name" value="Biotin_carb_C"/>
    <property type="match status" value="1"/>
</dbReference>
<keyword evidence="5" id="KW-0092">Biotin</keyword>
<dbReference type="SUPFAM" id="SSF52440">
    <property type="entry name" value="PreATP-grasp domain"/>
    <property type="match status" value="1"/>
</dbReference>
<evidence type="ECO:0000256" key="1">
    <source>
        <dbReference type="ARBA" id="ARBA00001953"/>
    </source>
</evidence>
<dbReference type="Gene3D" id="3.30.470.20">
    <property type="entry name" value="ATP-grasp fold, B domain"/>
    <property type="match status" value="1"/>
</dbReference>
<dbReference type="PANTHER" id="PTHR45007:SF1">
    <property type="entry name" value="CARBOXYLASE, PUTATIVE (AFU_ORTHOLOGUE AFUA_5G07570)-RELATED"/>
    <property type="match status" value="1"/>
</dbReference>
<evidence type="ECO:0000313" key="10">
    <source>
        <dbReference type="EMBL" id="KAF4616510.1"/>
    </source>
</evidence>
<dbReference type="PROSITE" id="PS00867">
    <property type="entry name" value="CPSASE_2"/>
    <property type="match status" value="1"/>
</dbReference>
<accession>A0A8H4QTN2</accession>
<dbReference type="Proteomes" id="UP000521872">
    <property type="component" value="Unassembled WGS sequence"/>
</dbReference>
<dbReference type="InterPro" id="IPR000089">
    <property type="entry name" value="Biotin_lipoyl"/>
</dbReference>
<evidence type="ECO:0000256" key="5">
    <source>
        <dbReference type="ARBA" id="ARBA00023267"/>
    </source>
</evidence>